<protein>
    <submittedName>
        <fullName evidence="1">Uncharacterized protein</fullName>
    </submittedName>
</protein>
<evidence type="ECO:0000313" key="1">
    <source>
        <dbReference type="EMBL" id="KAK2616613.1"/>
    </source>
</evidence>
<dbReference type="AlphaFoldDB" id="A0AAJ0G408"/>
<dbReference type="EMBL" id="JASWJB010000004">
    <property type="protein sequence ID" value="KAK2616613.1"/>
    <property type="molecule type" value="Genomic_DNA"/>
</dbReference>
<comment type="caution">
    <text evidence="1">The sequence shown here is derived from an EMBL/GenBank/DDBJ whole genome shotgun (WGS) entry which is preliminary data.</text>
</comment>
<reference evidence="1" key="1">
    <citation type="submission" date="2023-06" db="EMBL/GenBank/DDBJ databases">
        <title>Conoideocrella luteorostrata (Hypocreales: Clavicipitaceae), a potential biocontrol fungus for elongate hemlock scale in United States Christmas tree production areas.</title>
        <authorList>
            <person name="Barrett H."/>
            <person name="Lovett B."/>
            <person name="Macias A.M."/>
            <person name="Stajich J.E."/>
            <person name="Kasson M.T."/>
        </authorList>
    </citation>
    <scope>NUCLEOTIDE SEQUENCE</scope>
    <source>
        <strain evidence="1">ARSEF 14590</strain>
    </source>
</reference>
<sequence length="163" mass="17987">MTEQLKRRGLCHAHIDGDTLEAIFPEEPGAEMSLDNLTAMWSNYYSMRGTPWLIFSGTAIVMKCDCIQESLLGACQKTSPKVTTADIRIQTDAVILTIPDDEAVARLTQREVGSELAHCLTSSEKMTRVLNDTGDDWAARVPTDGRNVKDVALCSLKRAGWID</sequence>
<keyword evidence="2" id="KW-1185">Reference proteome</keyword>
<name>A0AAJ0G408_9HYPO</name>
<accession>A0AAJ0G408</accession>
<gene>
    <name evidence="1" type="ORF">QQS21_000436</name>
</gene>
<organism evidence="1 2">
    <name type="scientific">Conoideocrella luteorostrata</name>
    <dbReference type="NCBI Taxonomy" id="1105319"/>
    <lineage>
        <taxon>Eukaryota</taxon>
        <taxon>Fungi</taxon>
        <taxon>Dikarya</taxon>
        <taxon>Ascomycota</taxon>
        <taxon>Pezizomycotina</taxon>
        <taxon>Sordariomycetes</taxon>
        <taxon>Hypocreomycetidae</taxon>
        <taxon>Hypocreales</taxon>
        <taxon>Clavicipitaceae</taxon>
        <taxon>Conoideocrella</taxon>
    </lineage>
</organism>
<proteinExistence type="predicted"/>
<evidence type="ECO:0000313" key="2">
    <source>
        <dbReference type="Proteomes" id="UP001251528"/>
    </source>
</evidence>
<dbReference type="Proteomes" id="UP001251528">
    <property type="component" value="Unassembled WGS sequence"/>
</dbReference>